<keyword evidence="2" id="KW-0677">Repeat</keyword>
<feature type="repeat" description="PPR" evidence="3">
    <location>
        <begin position="352"/>
        <end position="386"/>
    </location>
</feature>
<evidence type="ECO:0000256" key="3">
    <source>
        <dbReference type="PROSITE-ProRule" id="PRU00708"/>
    </source>
</evidence>
<evidence type="ECO:0008006" key="6">
    <source>
        <dbReference type="Google" id="ProtNLM"/>
    </source>
</evidence>
<organism evidence="4 5">
    <name type="scientific">Linum tenue</name>
    <dbReference type="NCBI Taxonomy" id="586396"/>
    <lineage>
        <taxon>Eukaryota</taxon>
        <taxon>Viridiplantae</taxon>
        <taxon>Streptophyta</taxon>
        <taxon>Embryophyta</taxon>
        <taxon>Tracheophyta</taxon>
        <taxon>Spermatophyta</taxon>
        <taxon>Magnoliopsida</taxon>
        <taxon>eudicotyledons</taxon>
        <taxon>Gunneridae</taxon>
        <taxon>Pentapetalae</taxon>
        <taxon>rosids</taxon>
        <taxon>fabids</taxon>
        <taxon>Malpighiales</taxon>
        <taxon>Linaceae</taxon>
        <taxon>Linum</taxon>
    </lineage>
</organism>
<dbReference type="NCBIfam" id="TIGR00756">
    <property type="entry name" value="PPR"/>
    <property type="match status" value="9"/>
</dbReference>
<evidence type="ECO:0000313" key="4">
    <source>
        <dbReference type="EMBL" id="CAI0474219.1"/>
    </source>
</evidence>
<dbReference type="InterPro" id="IPR011990">
    <property type="entry name" value="TPR-like_helical_dom_sf"/>
</dbReference>
<reference evidence="4" key="1">
    <citation type="submission" date="2022-08" db="EMBL/GenBank/DDBJ databases">
        <authorList>
            <person name="Gutierrez-Valencia J."/>
        </authorList>
    </citation>
    <scope>NUCLEOTIDE SEQUENCE</scope>
</reference>
<feature type="repeat" description="PPR" evidence="3">
    <location>
        <begin position="317"/>
        <end position="351"/>
    </location>
</feature>
<dbReference type="Pfam" id="PF01535">
    <property type="entry name" value="PPR"/>
    <property type="match status" value="4"/>
</dbReference>
<dbReference type="AlphaFoldDB" id="A0AAV0PST0"/>
<dbReference type="Gene3D" id="1.25.40.10">
    <property type="entry name" value="Tetratricopeptide repeat domain"/>
    <property type="match status" value="4"/>
</dbReference>
<accession>A0AAV0PST0</accession>
<dbReference type="Proteomes" id="UP001154282">
    <property type="component" value="Unassembled WGS sequence"/>
</dbReference>
<dbReference type="PANTHER" id="PTHR47941">
    <property type="entry name" value="PENTATRICOPEPTIDE REPEAT-CONTAINING PROTEIN 3, MITOCHONDRIAL"/>
    <property type="match status" value="1"/>
</dbReference>
<name>A0AAV0PST0_9ROSI</name>
<evidence type="ECO:0000313" key="5">
    <source>
        <dbReference type="Proteomes" id="UP001154282"/>
    </source>
</evidence>
<evidence type="ECO:0000256" key="2">
    <source>
        <dbReference type="ARBA" id="ARBA00022737"/>
    </source>
</evidence>
<comment type="caution">
    <text evidence="4">The sequence shown here is derived from an EMBL/GenBank/DDBJ whole genome shotgun (WGS) entry which is preliminary data.</text>
</comment>
<gene>
    <name evidence="4" type="ORF">LITE_LOCUS39951</name>
</gene>
<dbReference type="EMBL" id="CAMGYJ010000009">
    <property type="protein sequence ID" value="CAI0474219.1"/>
    <property type="molecule type" value="Genomic_DNA"/>
</dbReference>
<feature type="repeat" description="PPR" evidence="3">
    <location>
        <begin position="527"/>
        <end position="561"/>
    </location>
</feature>
<dbReference type="InterPro" id="IPR002885">
    <property type="entry name" value="PPR_rpt"/>
</dbReference>
<feature type="repeat" description="PPR" evidence="3">
    <location>
        <begin position="216"/>
        <end position="250"/>
    </location>
</feature>
<feature type="repeat" description="PPR" evidence="3">
    <location>
        <begin position="492"/>
        <end position="526"/>
    </location>
</feature>
<dbReference type="PROSITE" id="PS51375">
    <property type="entry name" value="PPR"/>
    <property type="match status" value="8"/>
</dbReference>
<feature type="repeat" description="PPR" evidence="3">
    <location>
        <begin position="74"/>
        <end position="108"/>
    </location>
</feature>
<protein>
    <recommendedName>
        <fullName evidence="6">Pentatricopeptide repeat-containing protein</fullName>
    </recommendedName>
</protein>
<proteinExistence type="inferred from homology"/>
<comment type="similarity">
    <text evidence="1">Belongs to the PPR family. P subfamily.</text>
</comment>
<evidence type="ECO:0000256" key="1">
    <source>
        <dbReference type="ARBA" id="ARBA00007626"/>
    </source>
</evidence>
<sequence length="624" mass="69600">MAITAHTHNLLSASSKHTTATLPFALLRRTNHSGSSFSIPSHEHLSDLILNQKSPSQALQTFQWASKLPGFIHSLATYRALIHKLCTFRRFDDVYQLLDEMPASIGTPPDDSIFITVARGLGRAAQIHRVIEVPDLASKLHAKPPSLKLCNSVLDVLVKHDIDLARKFYRNNMMKRGVEGDDYTFGILMKGLCLTNRIGDGFKLLQLIKSAGANPNSVVYNTLLHALCKNGNVGRARSLMSEMEKPNDVTFNLLISAYCKEDNLVQALVLLERSFSLGFIPDIVAVTKAVELLCNRGRLAEAADILERFETKGGTVDLVACNTLVKGLCKSGKVKAACGFLKGMELKGCLPNVETYNLLITGFLDCKMLDSALDMFNEMKVAGIDWNLDTFDELIKGLFSEGRLEAGFKIFDLMEDSKGGCGGRISPYNSVLYGFYRKDMWDEALEFLVKMESLFPRAVEKSLRVLRYCEKGAVEDAKMVYDQMVNECGLRSALVYDCLIHGFCQERNVQKAFDIMNAMIEHDYYPVASTFNAVICELCRQGKEASAMRLLRDMADRGFAPDAGSYSQVIYVLCEKGSFQKAGSLVSQMVERKIDPDWQSMLVWLSRDEVWQSNHSTLAVNNLT</sequence>
<feature type="repeat" description="PPR" evidence="3">
    <location>
        <begin position="562"/>
        <end position="596"/>
    </location>
</feature>
<keyword evidence="5" id="KW-1185">Reference proteome</keyword>
<dbReference type="Pfam" id="PF13041">
    <property type="entry name" value="PPR_2"/>
    <property type="match status" value="3"/>
</dbReference>
<feature type="repeat" description="PPR" evidence="3">
    <location>
        <begin position="181"/>
        <end position="215"/>
    </location>
</feature>